<dbReference type="Gene3D" id="3.40.50.720">
    <property type="entry name" value="NAD(P)-binding Rossmann-like Domain"/>
    <property type="match status" value="1"/>
</dbReference>
<dbReference type="InterPro" id="IPR035985">
    <property type="entry name" value="Ubiquitin-activating_enz"/>
</dbReference>
<feature type="domain" description="Ubiquitin-activating enzyme E1 C-terminal" evidence="7">
    <location>
        <begin position="81"/>
        <end position="150"/>
    </location>
</feature>
<protein>
    <recommendedName>
        <fullName evidence="4">E1 ubiquitin-activating enzyme</fullName>
        <ecNumber evidence="4">6.2.1.45</ecNumber>
    </recommendedName>
</protein>
<dbReference type="Ensembl" id="ENSCCNT00000017046.1">
    <property type="protein sequence ID" value="ENSCCNP00000012983.1"/>
    <property type="gene ID" value="ENSCCNG00000013481.1"/>
</dbReference>
<keyword evidence="5" id="KW-0436">Ligase</keyword>
<dbReference type="GO" id="GO:0005737">
    <property type="term" value="C:cytoplasm"/>
    <property type="evidence" value="ECO:0007669"/>
    <property type="project" value="TreeGrafter"/>
</dbReference>
<evidence type="ECO:0000256" key="2">
    <source>
        <dbReference type="ARBA" id="ARBA00004906"/>
    </source>
</evidence>
<dbReference type="UniPathway" id="UPA00143"/>
<dbReference type="SUPFAM" id="SSF69572">
    <property type="entry name" value="Activating enzymes of the ubiquitin-like proteins"/>
    <property type="match status" value="1"/>
</dbReference>
<dbReference type="Gene3D" id="1.10.10.2660">
    <property type="entry name" value="Ubiquitin-activating enzyme E1, SCCH domain"/>
    <property type="match status" value="1"/>
</dbReference>
<name>A0A8C0WLK6_CASCN</name>
<evidence type="ECO:0000256" key="5">
    <source>
        <dbReference type="ARBA" id="ARBA00022598"/>
    </source>
</evidence>
<feature type="transmembrane region" description="Helical" evidence="6">
    <location>
        <begin position="49"/>
        <end position="69"/>
    </location>
</feature>
<evidence type="ECO:0000313" key="8">
    <source>
        <dbReference type="Ensembl" id="ENSCCNP00000012983.1"/>
    </source>
</evidence>
<reference evidence="8" key="1">
    <citation type="submission" date="2023-09" db="UniProtKB">
        <authorList>
            <consortium name="Ensembl"/>
        </authorList>
    </citation>
    <scope>IDENTIFICATION</scope>
</reference>
<dbReference type="InterPro" id="IPR042063">
    <property type="entry name" value="Ubi_acti_E1_SCCH"/>
</dbReference>
<dbReference type="InterPro" id="IPR045886">
    <property type="entry name" value="ThiF/MoeB/HesA"/>
</dbReference>
<sequence>DGCCQPVCPDDNDRNFHMDFIVAASNLRAENYGISPADRHKSKLIAGKIIPAIATATAAVVGLVCLELYKVVQGHQKLESYKNSFINLALPFFSFSEPVAPPHHKYYNQEWTLWDRFDVQGLQSNGEEMTLRQFLDYFKHNWRSLCCPRVCPFSVHFYASCQA</sequence>
<dbReference type="GO" id="GO:0004839">
    <property type="term" value="F:ubiquitin activating enzyme activity"/>
    <property type="evidence" value="ECO:0007669"/>
    <property type="project" value="UniProtKB-EC"/>
</dbReference>
<evidence type="ECO:0000256" key="4">
    <source>
        <dbReference type="ARBA" id="ARBA00012990"/>
    </source>
</evidence>
<dbReference type="SMART" id="SM00985">
    <property type="entry name" value="UBA_e1_C"/>
    <property type="match status" value="1"/>
</dbReference>
<comment type="pathway">
    <text evidence="2">Protein modification; protein ubiquitination.</text>
</comment>
<keyword evidence="6" id="KW-0472">Membrane</keyword>
<evidence type="ECO:0000256" key="6">
    <source>
        <dbReference type="SAM" id="Phobius"/>
    </source>
</evidence>
<comment type="catalytic activity">
    <reaction evidence="1">
        <text>ATP + ubiquitin + [E1 ubiquitin-activating enzyme]-L-cysteine = AMP + diphosphate + S-ubiquitinyl-[E1 ubiquitin-activating enzyme]-L-cysteine.</text>
        <dbReference type="EC" id="6.2.1.45"/>
    </reaction>
</comment>
<dbReference type="InterPro" id="IPR019572">
    <property type="entry name" value="UBA_E1_SCCH"/>
</dbReference>
<dbReference type="Pfam" id="PF10585">
    <property type="entry name" value="UBA_E1_SCCH"/>
    <property type="match status" value="1"/>
</dbReference>
<evidence type="ECO:0000256" key="3">
    <source>
        <dbReference type="ARBA" id="ARBA00005673"/>
    </source>
</evidence>
<accession>A0A8C0WLK6</accession>
<dbReference type="GO" id="GO:0006511">
    <property type="term" value="P:ubiquitin-dependent protein catabolic process"/>
    <property type="evidence" value="ECO:0007669"/>
    <property type="project" value="TreeGrafter"/>
</dbReference>
<dbReference type="PANTHER" id="PTHR10953:SF155">
    <property type="entry name" value="UBIQUITIN-LIKE MODIFIER-ACTIVATING ENZYME 1"/>
    <property type="match status" value="1"/>
</dbReference>
<dbReference type="GO" id="GO:0006974">
    <property type="term" value="P:DNA damage response"/>
    <property type="evidence" value="ECO:0007669"/>
    <property type="project" value="TreeGrafter"/>
</dbReference>
<dbReference type="PANTHER" id="PTHR10953">
    <property type="entry name" value="UBIQUITIN-ACTIVATING ENZYME E1"/>
    <property type="match status" value="1"/>
</dbReference>
<evidence type="ECO:0000256" key="1">
    <source>
        <dbReference type="ARBA" id="ARBA00000488"/>
    </source>
</evidence>
<proteinExistence type="inferred from homology"/>
<dbReference type="InterPro" id="IPR018965">
    <property type="entry name" value="Ub-activating_enz_E1_C"/>
</dbReference>
<comment type="similarity">
    <text evidence="3">Belongs to the ubiquitin-activating E1 family.</text>
</comment>
<dbReference type="AlphaFoldDB" id="A0A8C0WLK6"/>
<keyword evidence="6" id="KW-1133">Transmembrane helix</keyword>
<keyword evidence="6" id="KW-0812">Transmembrane</keyword>
<evidence type="ECO:0000259" key="7">
    <source>
        <dbReference type="SMART" id="SM00985"/>
    </source>
</evidence>
<organism evidence="8">
    <name type="scientific">Castor canadensis</name>
    <name type="common">American beaver</name>
    <dbReference type="NCBI Taxonomy" id="51338"/>
    <lineage>
        <taxon>Eukaryota</taxon>
        <taxon>Metazoa</taxon>
        <taxon>Chordata</taxon>
        <taxon>Craniata</taxon>
        <taxon>Vertebrata</taxon>
        <taxon>Euteleostomi</taxon>
        <taxon>Mammalia</taxon>
        <taxon>Eutheria</taxon>
        <taxon>Euarchontoglires</taxon>
        <taxon>Glires</taxon>
        <taxon>Rodentia</taxon>
        <taxon>Castorimorpha</taxon>
        <taxon>Castoridae</taxon>
        <taxon>Castor</taxon>
    </lineage>
</organism>
<dbReference type="EC" id="6.2.1.45" evidence="4"/>
<dbReference type="GO" id="GO:0005634">
    <property type="term" value="C:nucleus"/>
    <property type="evidence" value="ECO:0007669"/>
    <property type="project" value="TreeGrafter"/>
</dbReference>